<proteinExistence type="predicted"/>
<protein>
    <submittedName>
        <fullName evidence="2">PilZ domain protein</fullName>
    </submittedName>
</protein>
<dbReference type="KEGG" id="aay:WYH_01634"/>
<dbReference type="Gene3D" id="2.40.10.220">
    <property type="entry name" value="predicted glycosyltransferase like domains"/>
    <property type="match status" value="1"/>
</dbReference>
<dbReference type="PATRIC" id="fig|1267766.3.peg.1643"/>
<evidence type="ECO:0000259" key="1">
    <source>
        <dbReference type="Pfam" id="PF07238"/>
    </source>
</evidence>
<dbReference type="InterPro" id="IPR009875">
    <property type="entry name" value="PilZ_domain"/>
</dbReference>
<feature type="domain" description="PilZ" evidence="1">
    <location>
        <begin position="5"/>
        <end position="84"/>
    </location>
</feature>
<reference evidence="2" key="1">
    <citation type="submission" date="2015-05" db="EMBL/GenBank/DDBJ databases">
        <title>The complete genome of Altererythrobacter atlanticus strain 26DY36.</title>
        <authorList>
            <person name="Wu Y.-H."/>
            <person name="Cheng H."/>
            <person name="Wu X.-W."/>
        </authorList>
    </citation>
    <scope>NUCLEOTIDE SEQUENCE [LARGE SCALE GENOMIC DNA]</scope>
    <source>
        <strain evidence="2">26DY36</strain>
    </source>
</reference>
<name>A0A0F7KV86_9SPHN</name>
<keyword evidence="3" id="KW-1185">Reference proteome</keyword>
<dbReference type="EMBL" id="CP011452">
    <property type="protein sequence ID" value="AKH42670.1"/>
    <property type="molecule type" value="Genomic_DNA"/>
</dbReference>
<evidence type="ECO:0000313" key="2">
    <source>
        <dbReference type="EMBL" id="AKH42670.1"/>
    </source>
</evidence>
<sequence>MLQDRVADRREVEIEAHCFMQRRSFPLSVTDISVDGCAVRAIAQEPLEQADFLKLRIANSIEVNGKIAWLNGETAGVRFFGQINPVVVEMLLARKATLN</sequence>
<evidence type="ECO:0000313" key="3">
    <source>
        <dbReference type="Proteomes" id="UP000034392"/>
    </source>
</evidence>
<organism evidence="2 3">
    <name type="scientific">Croceibacterium atlanticum</name>
    <dbReference type="NCBI Taxonomy" id="1267766"/>
    <lineage>
        <taxon>Bacteria</taxon>
        <taxon>Pseudomonadati</taxon>
        <taxon>Pseudomonadota</taxon>
        <taxon>Alphaproteobacteria</taxon>
        <taxon>Sphingomonadales</taxon>
        <taxon>Erythrobacteraceae</taxon>
        <taxon>Croceibacterium</taxon>
    </lineage>
</organism>
<dbReference type="SUPFAM" id="SSF141371">
    <property type="entry name" value="PilZ domain-like"/>
    <property type="match status" value="1"/>
</dbReference>
<dbReference type="Proteomes" id="UP000034392">
    <property type="component" value="Chromosome"/>
</dbReference>
<gene>
    <name evidence="2" type="ORF">WYH_01634</name>
</gene>
<accession>A0A0F7KV86</accession>
<dbReference type="AlphaFoldDB" id="A0A0F7KV86"/>
<dbReference type="Pfam" id="PF07238">
    <property type="entry name" value="PilZ"/>
    <property type="match status" value="1"/>
</dbReference>
<dbReference type="GO" id="GO:0035438">
    <property type="term" value="F:cyclic-di-GMP binding"/>
    <property type="evidence" value="ECO:0007669"/>
    <property type="project" value="InterPro"/>
</dbReference>